<dbReference type="AlphaFoldDB" id="A4S377"/>
<evidence type="ECO:0000256" key="3">
    <source>
        <dbReference type="ARBA" id="ARBA00025768"/>
    </source>
</evidence>
<dbReference type="Gene3D" id="3.40.50.300">
    <property type="entry name" value="P-loop containing nucleotide triphosphate hydrolases"/>
    <property type="match status" value="1"/>
</dbReference>
<evidence type="ECO:0000313" key="5">
    <source>
        <dbReference type="Proteomes" id="UP000001568"/>
    </source>
</evidence>
<dbReference type="Gramene" id="ABO98163">
    <property type="protein sequence ID" value="ABO98163"/>
    <property type="gene ID" value="OSTLU_33702"/>
</dbReference>
<dbReference type="InterPro" id="IPR013641">
    <property type="entry name" value="KTI12/PSTK"/>
</dbReference>
<dbReference type="EMBL" id="CP000589">
    <property type="protein sequence ID" value="ABO98163.1"/>
    <property type="molecule type" value="Genomic_DNA"/>
</dbReference>
<dbReference type="HOGENOM" id="CLU_027147_1_0_1"/>
<dbReference type="SUPFAM" id="SSF52540">
    <property type="entry name" value="P-loop containing nucleoside triphosphate hydrolases"/>
    <property type="match status" value="1"/>
</dbReference>
<dbReference type="GO" id="GO:0005516">
    <property type="term" value="F:calmodulin binding"/>
    <property type="evidence" value="ECO:0007669"/>
    <property type="project" value="EnsemblPlants"/>
</dbReference>
<keyword evidence="2" id="KW-0067">ATP-binding</keyword>
<reference evidence="4 5" key="1">
    <citation type="journal article" date="2007" name="Proc. Natl. Acad. Sci. U.S.A.">
        <title>The tiny eukaryote Ostreococcus provides genomic insights into the paradox of plankton speciation.</title>
        <authorList>
            <person name="Palenik B."/>
            <person name="Grimwood J."/>
            <person name="Aerts A."/>
            <person name="Rouze P."/>
            <person name="Salamov A."/>
            <person name="Putnam N."/>
            <person name="Dupont C."/>
            <person name="Jorgensen R."/>
            <person name="Derelle E."/>
            <person name="Rombauts S."/>
            <person name="Zhou K."/>
            <person name="Otillar R."/>
            <person name="Merchant S.S."/>
            <person name="Podell S."/>
            <person name="Gaasterland T."/>
            <person name="Napoli C."/>
            <person name="Gendler K."/>
            <person name="Manuell A."/>
            <person name="Tai V."/>
            <person name="Vallon O."/>
            <person name="Piganeau G."/>
            <person name="Jancek S."/>
            <person name="Heijde M."/>
            <person name="Jabbari K."/>
            <person name="Bowler C."/>
            <person name="Lohr M."/>
            <person name="Robbens S."/>
            <person name="Werner G."/>
            <person name="Dubchak I."/>
            <person name="Pazour G.J."/>
            <person name="Ren Q."/>
            <person name="Paulsen I."/>
            <person name="Delwiche C."/>
            <person name="Schmutz J."/>
            <person name="Rokhsar D."/>
            <person name="Van de Peer Y."/>
            <person name="Moreau H."/>
            <person name="Grigoriev I.V."/>
        </authorList>
    </citation>
    <scope>NUCLEOTIDE SEQUENCE [LARGE SCALE GENOMIC DNA]</scope>
    <source>
        <strain evidence="4 5">CCE9901</strain>
    </source>
</reference>
<dbReference type="PANTHER" id="PTHR12435">
    <property type="match status" value="1"/>
</dbReference>
<keyword evidence="1" id="KW-0547">Nucleotide-binding</keyword>
<dbReference type="GO" id="GO:0009933">
    <property type="term" value="P:meristem structural organization"/>
    <property type="evidence" value="ECO:0007669"/>
    <property type="project" value="EnsemblPlants"/>
</dbReference>
<evidence type="ECO:0000256" key="1">
    <source>
        <dbReference type="ARBA" id="ARBA00022741"/>
    </source>
</evidence>
<keyword evidence="5" id="KW-1185">Reference proteome</keyword>
<accession>A4S377</accession>
<name>A4S377_OSTLU</name>
<proteinExistence type="inferred from homology"/>
<gene>
    <name evidence="4" type="ORF">OSTLU_33702</name>
</gene>
<dbReference type="eggNOG" id="KOG3062">
    <property type="taxonomic scope" value="Eukaryota"/>
</dbReference>
<dbReference type="GO" id="GO:0002098">
    <property type="term" value="P:tRNA wobble uridine modification"/>
    <property type="evidence" value="ECO:0007669"/>
    <property type="project" value="EnsemblPlants"/>
</dbReference>
<dbReference type="Pfam" id="PF08433">
    <property type="entry name" value="KTI12"/>
    <property type="match status" value="1"/>
</dbReference>
<protein>
    <submittedName>
        <fullName evidence="4">Uncharacterized protein</fullName>
    </submittedName>
</protein>
<dbReference type="GO" id="GO:0005524">
    <property type="term" value="F:ATP binding"/>
    <property type="evidence" value="ECO:0007669"/>
    <property type="project" value="UniProtKB-KW"/>
</dbReference>
<evidence type="ECO:0000313" key="4">
    <source>
        <dbReference type="EMBL" id="ABO98163.1"/>
    </source>
</evidence>
<dbReference type="GO" id="GO:0080178">
    <property type="term" value="P:5-carbamoylmethyl uridine residue modification"/>
    <property type="evidence" value="ECO:0007669"/>
    <property type="project" value="EnsemblPlants"/>
</dbReference>
<dbReference type="GO" id="GO:0033588">
    <property type="term" value="C:elongator holoenzyme complex"/>
    <property type="evidence" value="ECO:0007669"/>
    <property type="project" value="EnsemblPlants"/>
</dbReference>
<dbReference type="OrthoDB" id="497371at2759"/>
<organism evidence="4 5">
    <name type="scientific">Ostreococcus lucimarinus (strain CCE9901)</name>
    <dbReference type="NCBI Taxonomy" id="436017"/>
    <lineage>
        <taxon>Eukaryota</taxon>
        <taxon>Viridiplantae</taxon>
        <taxon>Chlorophyta</taxon>
        <taxon>Mamiellophyceae</taxon>
        <taxon>Mamiellales</taxon>
        <taxon>Bathycoccaceae</taxon>
        <taxon>Ostreococcus</taxon>
    </lineage>
</organism>
<dbReference type="GO" id="GO:0010449">
    <property type="term" value="P:root meristem growth"/>
    <property type="evidence" value="ECO:0007669"/>
    <property type="project" value="EnsemblPlants"/>
</dbReference>
<dbReference type="GeneID" id="5003698"/>
<dbReference type="Proteomes" id="UP000001568">
    <property type="component" value="Chromosome 9"/>
</dbReference>
<dbReference type="KEGG" id="olu:OSTLU_33702"/>
<dbReference type="GO" id="GO:0048366">
    <property type="term" value="P:leaf development"/>
    <property type="evidence" value="ECO:0007669"/>
    <property type="project" value="EnsemblPlants"/>
</dbReference>
<dbReference type="InterPro" id="IPR027417">
    <property type="entry name" value="P-loop_NTPase"/>
</dbReference>
<dbReference type="OMA" id="LFCIARE"/>
<dbReference type="GO" id="GO:0006357">
    <property type="term" value="P:regulation of transcription by RNA polymerase II"/>
    <property type="evidence" value="ECO:0007669"/>
    <property type="project" value="EnsemblPlants"/>
</dbReference>
<dbReference type="STRING" id="436017.A4S377"/>
<comment type="similarity">
    <text evidence="3">Belongs to the KTI12 family.</text>
</comment>
<dbReference type="RefSeq" id="XP_001419870.1">
    <property type="nucleotide sequence ID" value="XM_001419833.1"/>
</dbReference>
<sequence>MDVSRELTQTKASTARPSACLIVMCGKPCSGKSSVVSKLSERLRAPAPDGANAEVTIVDEASVNAGARNEAYENAAKEKMTRGALRSACDRILHAQGPCVILDSLNAIKGFRYELWCAARAAAARYCVVYVDASDERVAQMNDEAGESAYDETILRDLCFRFEHPIANNRWDSPLFTFRPGLDAPGHEADLYDALCAHVRGDSSNTTKQARTLVPNKATQNSPLSGTNLRYEMDRAAQDVVETIMSAQQSNGGSCCSVYGFGEGMPTLRCARVLTLAELRRRKRDFLQLASKSLKTTTHEGVKRLFIDELQRGLAA</sequence>
<evidence type="ECO:0000256" key="2">
    <source>
        <dbReference type="ARBA" id="ARBA00022840"/>
    </source>
</evidence>